<organism evidence="2 3">
    <name type="scientific">Amanita muscaria (strain Koide BX008)</name>
    <dbReference type="NCBI Taxonomy" id="946122"/>
    <lineage>
        <taxon>Eukaryota</taxon>
        <taxon>Fungi</taxon>
        <taxon>Dikarya</taxon>
        <taxon>Basidiomycota</taxon>
        <taxon>Agaricomycotina</taxon>
        <taxon>Agaricomycetes</taxon>
        <taxon>Agaricomycetidae</taxon>
        <taxon>Agaricales</taxon>
        <taxon>Pluteineae</taxon>
        <taxon>Amanitaceae</taxon>
        <taxon>Amanita</taxon>
    </lineage>
</organism>
<accession>A0A0C2X814</accession>
<keyword evidence="3" id="KW-1185">Reference proteome</keyword>
<dbReference type="HOGENOM" id="CLU_2482862_0_0_1"/>
<feature type="region of interest" description="Disordered" evidence="1">
    <location>
        <begin position="68"/>
        <end position="87"/>
    </location>
</feature>
<dbReference type="Proteomes" id="UP000054549">
    <property type="component" value="Unassembled WGS sequence"/>
</dbReference>
<feature type="compositionally biased region" description="Basic and acidic residues" evidence="1">
    <location>
        <begin position="70"/>
        <end position="79"/>
    </location>
</feature>
<gene>
    <name evidence="2" type="ORF">M378DRAFT_528911</name>
</gene>
<name>A0A0C2X814_AMAMK</name>
<dbReference type="AlphaFoldDB" id="A0A0C2X814"/>
<proteinExistence type="predicted"/>
<evidence type="ECO:0000313" key="2">
    <source>
        <dbReference type="EMBL" id="KIL65441.1"/>
    </source>
</evidence>
<reference evidence="2 3" key="1">
    <citation type="submission" date="2014-04" db="EMBL/GenBank/DDBJ databases">
        <title>Evolutionary Origins and Diversification of the Mycorrhizal Mutualists.</title>
        <authorList>
            <consortium name="DOE Joint Genome Institute"/>
            <consortium name="Mycorrhizal Genomics Consortium"/>
            <person name="Kohler A."/>
            <person name="Kuo A."/>
            <person name="Nagy L.G."/>
            <person name="Floudas D."/>
            <person name="Copeland A."/>
            <person name="Barry K.W."/>
            <person name="Cichocki N."/>
            <person name="Veneault-Fourrey C."/>
            <person name="LaButti K."/>
            <person name="Lindquist E.A."/>
            <person name="Lipzen A."/>
            <person name="Lundell T."/>
            <person name="Morin E."/>
            <person name="Murat C."/>
            <person name="Riley R."/>
            <person name="Ohm R."/>
            <person name="Sun H."/>
            <person name="Tunlid A."/>
            <person name="Henrissat B."/>
            <person name="Grigoriev I.V."/>
            <person name="Hibbett D.S."/>
            <person name="Martin F."/>
        </authorList>
    </citation>
    <scope>NUCLEOTIDE SEQUENCE [LARGE SCALE GENOMIC DNA]</scope>
    <source>
        <strain evidence="2 3">Koide BX008</strain>
    </source>
</reference>
<dbReference type="EMBL" id="KN818242">
    <property type="protein sequence ID" value="KIL65441.1"/>
    <property type="molecule type" value="Genomic_DNA"/>
</dbReference>
<evidence type="ECO:0000256" key="1">
    <source>
        <dbReference type="SAM" id="MobiDB-lite"/>
    </source>
</evidence>
<dbReference type="InParanoid" id="A0A0C2X814"/>
<evidence type="ECO:0000313" key="3">
    <source>
        <dbReference type="Proteomes" id="UP000054549"/>
    </source>
</evidence>
<protein>
    <submittedName>
        <fullName evidence="2">Uncharacterized protein</fullName>
    </submittedName>
</protein>
<sequence>MQRSHPVSIFSQEDATRKRNTFGPLVTLLLRFWSLALVIDPSLCFHAEREISMSDFTINFEKNLSGSVKLTKEQKEQTPHTRSPTRR</sequence>